<dbReference type="Proteomes" id="UP000176504">
    <property type="component" value="Unassembled WGS sequence"/>
</dbReference>
<evidence type="ECO:0000256" key="1">
    <source>
        <dbReference type="ARBA" id="ARBA00010699"/>
    </source>
</evidence>
<organism evidence="7 8">
    <name type="scientific">candidate division WWE3 bacterium RIFCSPLOWO2_01_FULL_41_18</name>
    <dbReference type="NCBI Taxonomy" id="1802625"/>
    <lineage>
        <taxon>Bacteria</taxon>
        <taxon>Katanobacteria</taxon>
    </lineage>
</organism>
<comment type="similarity">
    <text evidence="1">Belongs to the Fmt family.</text>
</comment>
<dbReference type="CDD" id="cd08704">
    <property type="entry name" value="Met_tRNA_FMT_C"/>
    <property type="match status" value="1"/>
</dbReference>
<protein>
    <recommendedName>
        <fullName evidence="2">methionyl-tRNA formyltransferase</fullName>
        <ecNumber evidence="2">2.1.2.9</ecNumber>
    </recommendedName>
</protein>
<reference evidence="7 8" key="1">
    <citation type="journal article" date="2016" name="Nat. Commun.">
        <title>Thousands of microbial genomes shed light on interconnected biogeochemical processes in an aquifer system.</title>
        <authorList>
            <person name="Anantharaman K."/>
            <person name="Brown C.T."/>
            <person name="Hug L.A."/>
            <person name="Sharon I."/>
            <person name="Castelle C.J."/>
            <person name="Probst A.J."/>
            <person name="Thomas B.C."/>
            <person name="Singh A."/>
            <person name="Wilkins M.J."/>
            <person name="Karaoz U."/>
            <person name="Brodie E.L."/>
            <person name="Williams K.H."/>
            <person name="Hubbard S.S."/>
            <person name="Banfield J.F."/>
        </authorList>
    </citation>
    <scope>NUCLEOTIDE SEQUENCE [LARGE SCALE GENOMIC DNA]</scope>
</reference>
<accession>A0A1F4VEE7</accession>
<evidence type="ECO:0000256" key="4">
    <source>
        <dbReference type="ARBA" id="ARBA00022917"/>
    </source>
</evidence>
<evidence type="ECO:0000256" key="2">
    <source>
        <dbReference type="ARBA" id="ARBA00012261"/>
    </source>
</evidence>
<dbReference type="EMBL" id="MEVI01000002">
    <property type="protein sequence ID" value="OGC55515.1"/>
    <property type="molecule type" value="Genomic_DNA"/>
</dbReference>
<dbReference type="PANTHER" id="PTHR11138">
    <property type="entry name" value="METHIONYL-TRNA FORMYLTRANSFERASE"/>
    <property type="match status" value="1"/>
</dbReference>
<sequence>MIDLVYFGTSDHSVILLNSFKKSGEINLKLVVTKPDKPVGRKQEILPSPVKKWCMEQNISFITPSSFKKELETVKSEIRETKTEIALVADYGMIIPKEIIDLFPKGIINIHFSLLPKYRGASPVTYTILNGDKKTGITYQVMSVGMDKGNIIKQFEYEITEDETDESLYRKLFLLAAKETPEVLKDYLLGKLKLVKQNESEATYTTPSGKFDRTTFVFKDDAKLDLTRSDEEIERAIRAFYPWPVAWTTLKELSSYLKLELRDPKQEDLKVKIHKATLTNEKLEIKEAQVEGGRTIRFADFLHGYFNKIASPPAGGSQ</sequence>
<dbReference type="InterPro" id="IPR011034">
    <property type="entry name" value="Formyl_transferase-like_C_sf"/>
</dbReference>
<evidence type="ECO:0000313" key="8">
    <source>
        <dbReference type="Proteomes" id="UP000176504"/>
    </source>
</evidence>
<dbReference type="InterPro" id="IPR005794">
    <property type="entry name" value="Fmt"/>
</dbReference>
<dbReference type="EC" id="2.1.2.9" evidence="2"/>
<evidence type="ECO:0000313" key="7">
    <source>
        <dbReference type="EMBL" id="OGC55515.1"/>
    </source>
</evidence>
<feature type="domain" description="Formyl transferase C-terminal" evidence="6">
    <location>
        <begin position="219"/>
        <end position="304"/>
    </location>
</feature>
<comment type="caution">
    <text evidence="7">The sequence shown here is derived from an EMBL/GenBank/DDBJ whole genome shotgun (WGS) entry which is preliminary data.</text>
</comment>
<evidence type="ECO:0000256" key="3">
    <source>
        <dbReference type="ARBA" id="ARBA00022679"/>
    </source>
</evidence>
<gene>
    <name evidence="7" type="ORF">A3A78_00980</name>
</gene>
<evidence type="ECO:0000259" key="6">
    <source>
        <dbReference type="Pfam" id="PF02911"/>
    </source>
</evidence>
<feature type="domain" description="Formyl transferase N-terminal" evidence="5">
    <location>
        <begin position="8"/>
        <end position="181"/>
    </location>
</feature>
<dbReference type="Pfam" id="PF02911">
    <property type="entry name" value="Formyl_trans_C"/>
    <property type="match status" value="1"/>
</dbReference>
<dbReference type="SUPFAM" id="SSF50486">
    <property type="entry name" value="FMT C-terminal domain-like"/>
    <property type="match status" value="1"/>
</dbReference>
<dbReference type="InterPro" id="IPR041711">
    <property type="entry name" value="Met-tRNA-FMT_N"/>
</dbReference>
<dbReference type="InterPro" id="IPR036477">
    <property type="entry name" value="Formyl_transf_N_sf"/>
</dbReference>
<dbReference type="InterPro" id="IPR002376">
    <property type="entry name" value="Formyl_transf_N"/>
</dbReference>
<dbReference type="NCBIfam" id="TIGR00460">
    <property type="entry name" value="fmt"/>
    <property type="match status" value="1"/>
</dbReference>
<dbReference type="GO" id="GO:0004479">
    <property type="term" value="F:methionyl-tRNA formyltransferase activity"/>
    <property type="evidence" value="ECO:0007669"/>
    <property type="project" value="UniProtKB-EC"/>
</dbReference>
<keyword evidence="4" id="KW-0648">Protein biosynthesis</keyword>
<dbReference type="InterPro" id="IPR044135">
    <property type="entry name" value="Met-tRNA-FMT_C"/>
</dbReference>
<evidence type="ECO:0000259" key="5">
    <source>
        <dbReference type="Pfam" id="PF00551"/>
    </source>
</evidence>
<dbReference type="InterPro" id="IPR005793">
    <property type="entry name" value="Formyl_trans_C"/>
</dbReference>
<name>A0A1F4VEE7_UNCKA</name>
<dbReference type="SUPFAM" id="SSF53328">
    <property type="entry name" value="Formyltransferase"/>
    <property type="match status" value="1"/>
</dbReference>
<dbReference type="PANTHER" id="PTHR11138:SF5">
    <property type="entry name" value="METHIONYL-TRNA FORMYLTRANSFERASE, MITOCHONDRIAL"/>
    <property type="match status" value="1"/>
</dbReference>
<dbReference type="CDD" id="cd08646">
    <property type="entry name" value="FMT_core_Met-tRNA-FMT_N"/>
    <property type="match status" value="1"/>
</dbReference>
<proteinExistence type="inferred from homology"/>
<keyword evidence="3 7" id="KW-0808">Transferase</keyword>
<dbReference type="AlphaFoldDB" id="A0A1F4VEE7"/>
<dbReference type="Gene3D" id="3.40.50.12230">
    <property type="match status" value="1"/>
</dbReference>
<dbReference type="Pfam" id="PF00551">
    <property type="entry name" value="Formyl_trans_N"/>
    <property type="match status" value="1"/>
</dbReference>